<dbReference type="AlphaFoldDB" id="A0ABD2X0N4"/>
<dbReference type="Proteomes" id="UP001627154">
    <property type="component" value="Unassembled WGS sequence"/>
</dbReference>
<evidence type="ECO:0000313" key="1">
    <source>
        <dbReference type="EMBL" id="KAL3398934.1"/>
    </source>
</evidence>
<accession>A0ABD2X0N4</accession>
<evidence type="ECO:0000313" key="2">
    <source>
        <dbReference type="Proteomes" id="UP001627154"/>
    </source>
</evidence>
<protein>
    <submittedName>
        <fullName evidence="1">Uncharacterized protein</fullName>
    </submittedName>
</protein>
<comment type="caution">
    <text evidence="1">The sequence shown here is derived from an EMBL/GenBank/DDBJ whole genome shotgun (WGS) entry which is preliminary data.</text>
</comment>
<reference evidence="1 2" key="1">
    <citation type="journal article" date="2024" name="bioRxiv">
        <title>A reference genome for Trichogramma kaykai: A tiny desert-dwelling parasitoid wasp with competing sex-ratio distorters.</title>
        <authorList>
            <person name="Culotta J."/>
            <person name="Lindsey A.R."/>
        </authorList>
    </citation>
    <scope>NUCLEOTIDE SEQUENCE [LARGE SCALE GENOMIC DNA]</scope>
    <source>
        <strain evidence="1 2">KSX58</strain>
    </source>
</reference>
<proteinExistence type="predicted"/>
<name>A0ABD2X0N4_9HYME</name>
<gene>
    <name evidence="1" type="ORF">TKK_008025</name>
</gene>
<keyword evidence="2" id="KW-1185">Reference proteome</keyword>
<sequence>MPQSHLSGGESNAKNEGTDCDAPYWFLKFDQMMAARFDRIEKRFDIFTQTLREQQEAIDRNAKDIAELHDRLSGGLSRLELQQKENARALTTLHEEFTELASAARSAPAATVSAPTSEAANCSDNCEVRLSGLPPQLNPYDISTVESVLSALGEERLLPHVIRMREWNPK</sequence>
<organism evidence="1 2">
    <name type="scientific">Trichogramma kaykai</name>
    <dbReference type="NCBI Taxonomy" id="54128"/>
    <lineage>
        <taxon>Eukaryota</taxon>
        <taxon>Metazoa</taxon>
        <taxon>Ecdysozoa</taxon>
        <taxon>Arthropoda</taxon>
        <taxon>Hexapoda</taxon>
        <taxon>Insecta</taxon>
        <taxon>Pterygota</taxon>
        <taxon>Neoptera</taxon>
        <taxon>Endopterygota</taxon>
        <taxon>Hymenoptera</taxon>
        <taxon>Apocrita</taxon>
        <taxon>Proctotrupomorpha</taxon>
        <taxon>Chalcidoidea</taxon>
        <taxon>Trichogrammatidae</taxon>
        <taxon>Trichogramma</taxon>
    </lineage>
</organism>
<dbReference type="EMBL" id="JBJJXI010000059">
    <property type="protein sequence ID" value="KAL3398934.1"/>
    <property type="molecule type" value="Genomic_DNA"/>
</dbReference>